<reference evidence="2" key="1">
    <citation type="submission" date="2018-05" db="EMBL/GenBank/DDBJ databases">
        <authorList>
            <person name="Lanie J.A."/>
            <person name="Ng W.-L."/>
            <person name="Kazmierczak K.M."/>
            <person name="Andrzejewski T.M."/>
            <person name="Davidsen T.M."/>
            <person name="Wayne K.J."/>
            <person name="Tettelin H."/>
            <person name="Glass J.I."/>
            <person name="Rusch D."/>
            <person name="Podicherti R."/>
            <person name="Tsui H.-C.T."/>
            <person name="Winkler M.E."/>
        </authorList>
    </citation>
    <scope>NUCLEOTIDE SEQUENCE</scope>
</reference>
<dbReference type="SUPFAM" id="SSF51735">
    <property type="entry name" value="NAD(P)-binding Rossmann-fold domains"/>
    <property type="match status" value="1"/>
</dbReference>
<dbReference type="EMBL" id="UINC01124356">
    <property type="protein sequence ID" value="SVD01446.1"/>
    <property type="molecule type" value="Genomic_DNA"/>
</dbReference>
<gene>
    <name evidence="2" type="ORF">METZ01_LOCUS354300</name>
</gene>
<dbReference type="InterPro" id="IPR036291">
    <property type="entry name" value="NAD(P)-bd_dom_sf"/>
</dbReference>
<proteinExistence type="predicted"/>
<dbReference type="AlphaFoldDB" id="A0A382RUW8"/>
<name>A0A382RUW8_9ZZZZ</name>
<dbReference type="Pfam" id="PF01370">
    <property type="entry name" value="Epimerase"/>
    <property type="match status" value="1"/>
</dbReference>
<accession>A0A382RUW8</accession>
<protein>
    <recommendedName>
        <fullName evidence="1">NAD-dependent epimerase/dehydratase domain-containing protein</fullName>
    </recommendedName>
</protein>
<organism evidence="2">
    <name type="scientific">marine metagenome</name>
    <dbReference type="NCBI Taxonomy" id="408172"/>
    <lineage>
        <taxon>unclassified sequences</taxon>
        <taxon>metagenomes</taxon>
        <taxon>ecological metagenomes</taxon>
    </lineage>
</organism>
<feature type="non-terminal residue" evidence="2">
    <location>
        <position position="1"/>
    </location>
</feature>
<feature type="domain" description="NAD-dependent epimerase/dehydratase" evidence="1">
    <location>
        <begin position="2"/>
        <end position="78"/>
    </location>
</feature>
<dbReference type="Gene3D" id="3.40.50.720">
    <property type="entry name" value="NAD(P)-binding Rossmann-like Domain"/>
    <property type="match status" value="1"/>
</dbReference>
<sequence>THGLALTGLRLPLIFGPGLWYEGVASKIKHLFEAAIRNDKIEIAAPAQRFDLMYVKDVGRAFVHLANHTDWLEHIYNLTAYSESASSIANVIRQIRPESEVTVRPVESGHRYPMANGEKIQKTTGFSYKYDLHEACEDYINELMKS</sequence>
<evidence type="ECO:0000313" key="2">
    <source>
        <dbReference type="EMBL" id="SVD01446.1"/>
    </source>
</evidence>
<evidence type="ECO:0000259" key="1">
    <source>
        <dbReference type="Pfam" id="PF01370"/>
    </source>
</evidence>
<dbReference type="InterPro" id="IPR001509">
    <property type="entry name" value="Epimerase_deHydtase"/>
</dbReference>